<evidence type="ECO:0000256" key="1">
    <source>
        <dbReference type="ARBA" id="ARBA00022670"/>
    </source>
</evidence>
<dbReference type="EC" id="3.4.24.-" evidence="10"/>
<dbReference type="GO" id="GO:0046872">
    <property type="term" value="F:metal ion binding"/>
    <property type="evidence" value="ECO:0007669"/>
    <property type="project" value="UniProtKB-KW"/>
</dbReference>
<sequence>MKYGFLAAVMLAASAFSVSAATPWQQVKEPVPGAAQAIGGFSNGCIIGAQPLPLKGDGYQVMRTEKRRYFGHPDLLNFIDRLTQKTQAQSLGVVLIGDMGMPAGGRFATGHASHQSGLDVDIWLQLPASRWSSAQLKSPRAIDLVSGDGKSVVESLWSAEVAELVKLAASDRDVTRLFVHPAIKQKLCQTAGTDRTWLRKVRPWFGHRAHMHVRLRCPADSLECEEQAAIPAGDGCGAELTSWLEAPAKLPNAKPKPPVIPEPPASCKALIVNNFKAK</sequence>
<keyword evidence="3 9" id="KW-0732">Signal</keyword>
<keyword evidence="11" id="KW-1185">Reference proteome</keyword>
<name>A0A2X4UHE8_9GAMM</name>
<evidence type="ECO:0000256" key="6">
    <source>
        <dbReference type="ARBA" id="ARBA00022833"/>
    </source>
</evidence>
<keyword evidence="5 10" id="KW-0378">Hydrolase</keyword>
<dbReference type="InterPro" id="IPR009045">
    <property type="entry name" value="Zn_M74/Hedgehog-like"/>
</dbReference>
<proteinExistence type="predicted"/>
<accession>A0A2X4UHE8</accession>
<evidence type="ECO:0000256" key="5">
    <source>
        <dbReference type="ARBA" id="ARBA00022801"/>
    </source>
</evidence>
<feature type="signal peptide" evidence="9">
    <location>
        <begin position="1"/>
        <end position="20"/>
    </location>
</feature>
<evidence type="ECO:0000256" key="4">
    <source>
        <dbReference type="ARBA" id="ARBA00022764"/>
    </source>
</evidence>
<protein>
    <submittedName>
        <fullName evidence="10">Penicillin-insensitive murein endopeptidase</fullName>
        <ecNumber evidence="10">3.4.24.-</ecNumber>
    </submittedName>
</protein>
<dbReference type="RefSeq" id="WP_111739684.1">
    <property type="nucleotide sequence ID" value="NZ_LR698987.1"/>
</dbReference>
<dbReference type="InterPro" id="IPR005073">
    <property type="entry name" value="Peptidase_M74"/>
</dbReference>
<dbReference type="OrthoDB" id="1467367at2"/>
<evidence type="ECO:0000256" key="3">
    <source>
        <dbReference type="ARBA" id="ARBA00022729"/>
    </source>
</evidence>
<feature type="disulfide bond" evidence="8">
    <location>
        <begin position="45"/>
        <end position="267"/>
    </location>
</feature>
<evidence type="ECO:0000256" key="2">
    <source>
        <dbReference type="ARBA" id="ARBA00022723"/>
    </source>
</evidence>
<dbReference type="GO" id="GO:0006508">
    <property type="term" value="P:proteolysis"/>
    <property type="evidence" value="ECO:0007669"/>
    <property type="project" value="UniProtKB-KW"/>
</dbReference>
<evidence type="ECO:0000313" key="10">
    <source>
        <dbReference type="EMBL" id="SQI38433.1"/>
    </source>
</evidence>
<keyword evidence="2" id="KW-0479">Metal-binding</keyword>
<keyword evidence="7" id="KW-0482">Metalloprotease</keyword>
<dbReference type="GO" id="GO:0030288">
    <property type="term" value="C:outer membrane-bounded periplasmic space"/>
    <property type="evidence" value="ECO:0007669"/>
    <property type="project" value="InterPro"/>
</dbReference>
<dbReference type="GO" id="GO:0008237">
    <property type="term" value="F:metallopeptidase activity"/>
    <property type="evidence" value="ECO:0007669"/>
    <property type="project" value="UniProtKB-KW"/>
</dbReference>
<organism evidence="10 11">
    <name type="scientific">Leminorella richardii</name>
    <dbReference type="NCBI Taxonomy" id="158841"/>
    <lineage>
        <taxon>Bacteria</taxon>
        <taxon>Pseudomonadati</taxon>
        <taxon>Pseudomonadota</taxon>
        <taxon>Gammaproteobacteria</taxon>
        <taxon>Enterobacterales</taxon>
        <taxon>Budviciaceae</taxon>
        <taxon>Leminorella</taxon>
    </lineage>
</organism>
<feature type="chain" id="PRO_5015883785" evidence="9">
    <location>
        <begin position="21"/>
        <end position="278"/>
    </location>
</feature>
<dbReference type="Proteomes" id="UP000249005">
    <property type="component" value="Chromosome 1"/>
</dbReference>
<dbReference type="Pfam" id="PF03411">
    <property type="entry name" value="Peptidase_M74"/>
    <property type="match status" value="1"/>
</dbReference>
<dbReference type="AlphaFoldDB" id="A0A2X4UHE8"/>
<dbReference type="EMBL" id="LS483470">
    <property type="protein sequence ID" value="SQI38433.1"/>
    <property type="molecule type" value="Genomic_DNA"/>
</dbReference>
<dbReference type="PIRSF" id="PIRSF018455">
    <property type="entry name" value="MepA"/>
    <property type="match status" value="1"/>
</dbReference>
<evidence type="ECO:0000313" key="11">
    <source>
        <dbReference type="Proteomes" id="UP000249005"/>
    </source>
</evidence>
<keyword evidence="8" id="KW-1015">Disulfide bond</keyword>
<feature type="disulfide bond" evidence="8">
    <location>
        <begin position="217"/>
        <end position="224"/>
    </location>
</feature>
<dbReference type="NCBIfam" id="NF006947">
    <property type="entry name" value="PRK09429.1"/>
    <property type="match status" value="1"/>
</dbReference>
<keyword evidence="6" id="KW-0862">Zinc</keyword>
<dbReference type="Gene3D" id="3.30.1380.10">
    <property type="match status" value="1"/>
</dbReference>
<gene>
    <name evidence="10" type="primary">mepA_1</name>
    <name evidence="10" type="ORF">NCTC12151_01156</name>
</gene>
<feature type="disulfide bond" evidence="8">
    <location>
        <begin position="188"/>
        <end position="236"/>
    </location>
</feature>
<keyword evidence="1" id="KW-0645">Protease</keyword>
<keyword evidence="4" id="KW-0574">Periplasm</keyword>
<dbReference type="KEGG" id="lri:NCTC12151_01156"/>
<evidence type="ECO:0000256" key="8">
    <source>
        <dbReference type="PIRSR" id="PIRSR018455-2"/>
    </source>
</evidence>
<dbReference type="GO" id="GO:0004252">
    <property type="term" value="F:serine-type endopeptidase activity"/>
    <property type="evidence" value="ECO:0007669"/>
    <property type="project" value="InterPro"/>
</dbReference>
<evidence type="ECO:0000256" key="9">
    <source>
        <dbReference type="SAM" id="SignalP"/>
    </source>
</evidence>
<evidence type="ECO:0000256" key="7">
    <source>
        <dbReference type="ARBA" id="ARBA00023049"/>
    </source>
</evidence>
<reference evidence="10 11" key="1">
    <citation type="submission" date="2018-06" db="EMBL/GenBank/DDBJ databases">
        <authorList>
            <consortium name="Pathogen Informatics"/>
            <person name="Doyle S."/>
        </authorList>
    </citation>
    <scope>NUCLEOTIDE SEQUENCE [LARGE SCALE GENOMIC DNA]</scope>
    <source>
        <strain evidence="10 11">NCTC12151</strain>
    </source>
</reference>
<dbReference type="SUPFAM" id="SSF55166">
    <property type="entry name" value="Hedgehog/DD-peptidase"/>
    <property type="match status" value="1"/>
</dbReference>